<reference evidence="5 6" key="1">
    <citation type="submission" date="2021-01" db="EMBL/GenBank/DDBJ databases">
        <title>Whole genome shotgun sequence of Actinoplanes deccanensis NBRC 13994.</title>
        <authorList>
            <person name="Komaki H."/>
            <person name="Tamura T."/>
        </authorList>
    </citation>
    <scope>NUCLEOTIDE SEQUENCE [LARGE SCALE GENOMIC DNA]</scope>
    <source>
        <strain evidence="5 6">NBRC 13994</strain>
    </source>
</reference>
<protein>
    <recommendedName>
        <fullName evidence="4">Methyltransferase domain-containing protein</fullName>
    </recommendedName>
</protein>
<proteinExistence type="predicted"/>
<dbReference type="InterPro" id="IPR041698">
    <property type="entry name" value="Methyltransf_25"/>
</dbReference>
<dbReference type="PANTHER" id="PTHR43464">
    <property type="entry name" value="METHYLTRANSFERASE"/>
    <property type="match status" value="1"/>
</dbReference>
<keyword evidence="6" id="KW-1185">Reference proteome</keyword>
<dbReference type="RefSeq" id="WP_203763012.1">
    <property type="nucleotide sequence ID" value="NZ_BAAABO010000006.1"/>
</dbReference>
<keyword evidence="1" id="KW-0489">Methyltransferase</keyword>
<accession>A0ABQ3Y3E8</accession>
<dbReference type="EMBL" id="BOMI01000061">
    <property type="protein sequence ID" value="GID74522.1"/>
    <property type="molecule type" value="Genomic_DNA"/>
</dbReference>
<organism evidence="5 6">
    <name type="scientific">Paractinoplanes deccanensis</name>
    <dbReference type="NCBI Taxonomy" id="113561"/>
    <lineage>
        <taxon>Bacteria</taxon>
        <taxon>Bacillati</taxon>
        <taxon>Actinomycetota</taxon>
        <taxon>Actinomycetes</taxon>
        <taxon>Micromonosporales</taxon>
        <taxon>Micromonosporaceae</taxon>
        <taxon>Paractinoplanes</taxon>
    </lineage>
</organism>
<sequence>MDRAQEQVARWNGPSGRAWVDSQATLDALFKQLENALVETVPPGRVLDVGCGTGGTTAAVAERLGPHGSAVGVDISAPMIEAARNRGVARTSFIEADAQEYAFEPASFDTVISRFGVMFFADPVRAFTNLRRATKAGGGARLIVWRALEDNPFMTTAERAAAPLLPELPPRVADAPGQFALADPDRVRGILTDAGWTKVSLDPLDADCTMPESELIGYFTRLGPVSQLLPAIPEPRRSEIVRTVRAAFEPFVHGSEVRFTAACWLITAEAR</sequence>
<evidence type="ECO:0000256" key="3">
    <source>
        <dbReference type="ARBA" id="ARBA00022691"/>
    </source>
</evidence>
<evidence type="ECO:0000259" key="4">
    <source>
        <dbReference type="Pfam" id="PF13649"/>
    </source>
</evidence>
<name>A0ABQ3Y3E8_9ACTN</name>
<keyword evidence="3" id="KW-0949">S-adenosyl-L-methionine</keyword>
<evidence type="ECO:0000313" key="6">
    <source>
        <dbReference type="Proteomes" id="UP000609879"/>
    </source>
</evidence>
<dbReference type="InterPro" id="IPR029063">
    <property type="entry name" value="SAM-dependent_MTases_sf"/>
</dbReference>
<dbReference type="Gene3D" id="3.40.50.150">
    <property type="entry name" value="Vaccinia Virus protein VP39"/>
    <property type="match status" value="1"/>
</dbReference>
<dbReference type="PANTHER" id="PTHR43464:SF19">
    <property type="entry name" value="UBIQUINONE BIOSYNTHESIS O-METHYLTRANSFERASE, MITOCHONDRIAL"/>
    <property type="match status" value="1"/>
</dbReference>
<dbReference type="CDD" id="cd02440">
    <property type="entry name" value="AdoMet_MTases"/>
    <property type="match status" value="1"/>
</dbReference>
<dbReference type="Proteomes" id="UP000609879">
    <property type="component" value="Unassembled WGS sequence"/>
</dbReference>
<evidence type="ECO:0000313" key="5">
    <source>
        <dbReference type="EMBL" id="GID74522.1"/>
    </source>
</evidence>
<evidence type="ECO:0000256" key="2">
    <source>
        <dbReference type="ARBA" id="ARBA00022679"/>
    </source>
</evidence>
<dbReference type="Pfam" id="PF13649">
    <property type="entry name" value="Methyltransf_25"/>
    <property type="match status" value="1"/>
</dbReference>
<evidence type="ECO:0000256" key="1">
    <source>
        <dbReference type="ARBA" id="ARBA00022603"/>
    </source>
</evidence>
<feature type="domain" description="Methyltransferase" evidence="4">
    <location>
        <begin position="46"/>
        <end position="138"/>
    </location>
</feature>
<gene>
    <name evidence="5" type="ORF">Ade02nite_31630</name>
</gene>
<comment type="caution">
    <text evidence="5">The sequence shown here is derived from an EMBL/GenBank/DDBJ whole genome shotgun (WGS) entry which is preliminary data.</text>
</comment>
<dbReference type="SUPFAM" id="SSF53335">
    <property type="entry name" value="S-adenosyl-L-methionine-dependent methyltransferases"/>
    <property type="match status" value="1"/>
</dbReference>
<keyword evidence="2" id="KW-0808">Transferase</keyword>